<evidence type="ECO:0000313" key="1">
    <source>
        <dbReference type="EMBL" id="KAH0630353.1"/>
    </source>
</evidence>
<comment type="caution">
    <text evidence="1">The sequence shown here is derived from an EMBL/GenBank/DDBJ whole genome shotgun (WGS) entry which is preliminary data.</text>
</comment>
<accession>A0ABQ7TMG9</accession>
<reference evidence="1 2" key="1">
    <citation type="journal article" date="2022" name="Gigascience">
        <title>A chromosome-level genome assembly and annotation of the desert horned lizard, Phrynosoma platyrhinos, provides insight into chromosomal rearrangements among reptiles.</title>
        <authorList>
            <person name="Koochekian N."/>
            <person name="Ascanio A."/>
            <person name="Farleigh K."/>
            <person name="Card D.C."/>
            <person name="Schield D.R."/>
            <person name="Castoe T.A."/>
            <person name="Jezkova T."/>
        </authorList>
    </citation>
    <scope>NUCLEOTIDE SEQUENCE [LARGE SCALE GENOMIC DNA]</scope>
    <source>
        <strain evidence="1">NK-2021</strain>
    </source>
</reference>
<name>A0ABQ7TMG9_PHRPL</name>
<dbReference type="EMBL" id="JAIPUX010000439">
    <property type="protein sequence ID" value="KAH0630353.1"/>
    <property type="molecule type" value="Genomic_DNA"/>
</dbReference>
<protein>
    <submittedName>
        <fullName evidence="1">Uncharacterized protein</fullName>
    </submittedName>
</protein>
<keyword evidence="2" id="KW-1185">Reference proteome</keyword>
<organism evidence="1 2">
    <name type="scientific">Phrynosoma platyrhinos</name>
    <name type="common">Desert horned lizard</name>
    <dbReference type="NCBI Taxonomy" id="52577"/>
    <lineage>
        <taxon>Eukaryota</taxon>
        <taxon>Metazoa</taxon>
        <taxon>Chordata</taxon>
        <taxon>Craniata</taxon>
        <taxon>Vertebrata</taxon>
        <taxon>Euteleostomi</taxon>
        <taxon>Lepidosauria</taxon>
        <taxon>Squamata</taxon>
        <taxon>Bifurcata</taxon>
        <taxon>Unidentata</taxon>
        <taxon>Episquamata</taxon>
        <taxon>Toxicofera</taxon>
        <taxon>Iguania</taxon>
        <taxon>Phrynosomatidae</taxon>
        <taxon>Phrynosomatinae</taxon>
        <taxon>Phrynosoma</taxon>
    </lineage>
</organism>
<proteinExistence type="predicted"/>
<dbReference type="Proteomes" id="UP000826234">
    <property type="component" value="Unassembled WGS sequence"/>
</dbReference>
<evidence type="ECO:0000313" key="2">
    <source>
        <dbReference type="Proteomes" id="UP000826234"/>
    </source>
</evidence>
<gene>
    <name evidence="1" type="ORF">JD844_013298</name>
</gene>
<sequence>MEVEEQQVIWEWKELRGYLEAWERHWLNHLEELKRDIVQSSYEQDSKGVESTKNSMEDGVLKIDPAVEELKQRLRRFSWKRSILQEALLRFKEELQLEMNGDIGYRIASSFQSTLPHHPQEDRKETSATEIQVFNFSESTREDKPEIVDADSKFLVFQELAPFKIHSEESWAGFPSLASALPRKVKEEEEEEVGISAGGSLTLSSSPASSIGHVDLLSGISGRQQFGEGIDLH</sequence>